<evidence type="ECO:0000259" key="2">
    <source>
        <dbReference type="Pfam" id="PF07110"/>
    </source>
</evidence>
<dbReference type="Pfam" id="PF07110">
    <property type="entry name" value="EthD"/>
    <property type="match status" value="1"/>
</dbReference>
<evidence type="ECO:0000313" key="4">
    <source>
        <dbReference type="Proteomes" id="UP000286921"/>
    </source>
</evidence>
<gene>
    <name evidence="3" type="ORF">AAWM_07039</name>
</gene>
<dbReference type="InterPro" id="IPR009799">
    <property type="entry name" value="EthD_dom"/>
</dbReference>
<dbReference type="SUPFAM" id="SSF54909">
    <property type="entry name" value="Dimeric alpha+beta barrel"/>
    <property type="match status" value="1"/>
</dbReference>
<dbReference type="STRING" id="105351.A0A401KY10"/>
<name>A0A401KY10_ASPAW</name>
<sequence length="198" mass="22894">MVSIFPELRIPHRSHEVFRTPKVLQLHMLCLVLRESMLSCLGDRVLSSDSSWNALKLAMLTFTKMMASERLYALTIYGYRKPGMPEDEYHRYLSGHHAVLVRNHLVKMGIVRYTLTHNTSETKGMMKRIFGDLPEGHTSDCDCLAQIMFRDVEDYVRARNDPQYKEVIFPDHANFADSSRTLFVTGWVECHIVDGEIV</sequence>
<dbReference type="GO" id="GO:0016491">
    <property type="term" value="F:oxidoreductase activity"/>
    <property type="evidence" value="ECO:0007669"/>
    <property type="project" value="InterPro"/>
</dbReference>
<comment type="caution">
    <text evidence="3">The sequence shown here is derived from an EMBL/GenBank/DDBJ whole genome shotgun (WGS) entry which is preliminary data.</text>
</comment>
<dbReference type="EMBL" id="BDHI01000015">
    <property type="protein sequence ID" value="GCB24154.1"/>
    <property type="molecule type" value="Genomic_DNA"/>
</dbReference>
<dbReference type="AlphaFoldDB" id="A0A401KY10"/>
<keyword evidence="4" id="KW-1185">Reference proteome</keyword>
<accession>A0A401KY10</accession>
<evidence type="ECO:0000313" key="3">
    <source>
        <dbReference type="EMBL" id="GCB24154.1"/>
    </source>
</evidence>
<reference evidence="3 4" key="1">
    <citation type="submission" date="2016-09" db="EMBL/GenBank/DDBJ databases">
        <title>Aspergillus awamori IFM 58123T.</title>
        <authorList>
            <person name="Kusuya Y."/>
            <person name="Shimizu M."/>
            <person name="Takahashi H."/>
            <person name="Yaguchi T."/>
        </authorList>
    </citation>
    <scope>NUCLEOTIDE SEQUENCE [LARGE SCALE GENOMIC DNA]</scope>
    <source>
        <strain evidence="3 4">IFM 58123</strain>
    </source>
</reference>
<feature type="domain" description="EthD" evidence="2">
    <location>
        <begin position="81"/>
        <end position="179"/>
    </location>
</feature>
<comment type="similarity">
    <text evidence="1">Belongs to the tpcK family.</text>
</comment>
<dbReference type="InterPro" id="IPR011008">
    <property type="entry name" value="Dimeric_a/b-barrel"/>
</dbReference>
<dbReference type="Proteomes" id="UP000286921">
    <property type="component" value="Unassembled WGS sequence"/>
</dbReference>
<organism evidence="3 4">
    <name type="scientific">Aspergillus awamori</name>
    <name type="common">Black koji mold</name>
    <dbReference type="NCBI Taxonomy" id="105351"/>
    <lineage>
        <taxon>Eukaryota</taxon>
        <taxon>Fungi</taxon>
        <taxon>Dikarya</taxon>
        <taxon>Ascomycota</taxon>
        <taxon>Pezizomycotina</taxon>
        <taxon>Eurotiomycetes</taxon>
        <taxon>Eurotiomycetidae</taxon>
        <taxon>Eurotiales</taxon>
        <taxon>Aspergillaceae</taxon>
        <taxon>Aspergillus</taxon>
    </lineage>
</organism>
<proteinExistence type="inferred from homology"/>
<evidence type="ECO:0000256" key="1">
    <source>
        <dbReference type="ARBA" id="ARBA00005986"/>
    </source>
</evidence>
<protein>
    <recommendedName>
        <fullName evidence="2">EthD domain-containing protein</fullName>
    </recommendedName>
</protein>
<dbReference type="Gene3D" id="3.30.70.100">
    <property type="match status" value="1"/>
</dbReference>